<dbReference type="SUPFAM" id="SSF90123">
    <property type="entry name" value="ABC transporter transmembrane region"/>
    <property type="match status" value="2"/>
</dbReference>
<evidence type="ECO:0000259" key="11">
    <source>
        <dbReference type="PROSITE" id="PS50929"/>
    </source>
</evidence>
<dbReference type="GO" id="GO:0016887">
    <property type="term" value="F:ATP hydrolysis activity"/>
    <property type="evidence" value="ECO:0007669"/>
    <property type="project" value="InterPro"/>
</dbReference>
<evidence type="ECO:0000256" key="7">
    <source>
        <dbReference type="ARBA" id="ARBA00022989"/>
    </source>
</evidence>
<evidence type="ECO:0000313" key="13">
    <source>
        <dbReference type="Proteomes" id="UP000014316"/>
    </source>
</evidence>
<dbReference type="InterPro" id="IPR027417">
    <property type="entry name" value="P-loop_NTPase"/>
</dbReference>
<feature type="domain" description="ABC transporter" evidence="10">
    <location>
        <begin position="311"/>
        <end position="542"/>
    </location>
</feature>
<dbReference type="CDD" id="cd18548">
    <property type="entry name" value="ABC_6TM_Tm287_like"/>
    <property type="match status" value="1"/>
</dbReference>
<evidence type="ECO:0000256" key="6">
    <source>
        <dbReference type="ARBA" id="ARBA00022840"/>
    </source>
</evidence>
<dbReference type="GO" id="GO:0005886">
    <property type="term" value="C:plasma membrane"/>
    <property type="evidence" value="ECO:0007669"/>
    <property type="project" value="UniProtKB-SubCell"/>
</dbReference>
<evidence type="ECO:0000256" key="9">
    <source>
        <dbReference type="SAM" id="Phobius"/>
    </source>
</evidence>
<reference evidence="12 13" key="1">
    <citation type="journal article" date="2013" name="PLoS ONE">
        <title>Lactobacillus paracasei comparative genomics: towards species pan-genome definition and exploitation of diversity.</title>
        <authorList>
            <person name="Smokvina T."/>
            <person name="Wels M."/>
            <person name="Polka J."/>
            <person name="Chervaux C."/>
            <person name="Brisse S."/>
            <person name="Boekhorst J."/>
            <person name="van Hylckama Vlieg J.E."/>
            <person name="Siezen R.J."/>
        </authorList>
    </citation>
    <scope>NUCLEOTIDE SEQUENCE [LARGE SCALE GENOMIC DNA]</scope>
    <source>
        <strain evidence="12 13">Lpp123</strain>
    </source>
</reference>
<dbReference type="InterPro" id="IPR036640">
    <property type="entry name" value="ABC1_TM_sf"/>
</dbReference>
<comment type="caution">
    <text evidence="12">The sequence shown here is derived from an EMBL/GenBank/DDBJ whole genome shotgun (WGS) entry which is preliminary data.</text>
</comment>
<dbReference type="AlphaFoldDB" id="A0A829GBP7"/>
<evidence type="ECO:0000256" key="5">
    <source>
        <dbReference type="ARBA" id="ARBA00022741"/>
    </source>
</evidence>
<dbReference type="SUPFAM" id="SSF52540">
    <property type="entry name" value="P-loop containing nucleoside triphosphate hydrolases"/>
    <property type="match status" value="1"/>
</dbReference>
<proteinExistence type="predicted"/>
<feature type="non-terminal residue" evidence="12">
    <location>
        <position position="1"/>
    </location>
</feature>
<keyword evidence="4 9" id="KW-0812">Transmembrane</keyword>
<organism evidence="12 13">
    <name type="scientific">Lacticaseibacillus paracasei subsp. paracasei Lpp123</name>
    <dbReference type="NCBI Taxonomy" id="1256201"/>
    <lineage>
        <taxon>Bacteria</taxon>
        <taxon>Bacillati</taxon>
        <taxon>Bacillota</taxon>
        <taxon>Bacilli</taxon>
        <taxon>Lactobacillales</taxon>
        <taxon>Lactobacillaceae</taxon>
        <taxon>Lacticaseibacillus</taxon>
    </lineage>
</organism>
<feature type="transmembrane region" description="Helical" evidence="9">
    <location>
        <begin position="34"/>
        <end position="59"/>
    </location>
</feature>
<name>A0A829GBP7_LACPA</name>
<dbReference type="PANTHER" id="PTHR43394">
    <property type="entry name" value="ATP-DEPENDENT PERMEASE MDL1, MITOCHONDRIAL"/>
    <property type="match status" value="1"/>
</dbReference>
<feature type="non-terminal residue" evidence="12">
    <location>
        <position position="750"/>
    </location>
</feature>
<dbReference type="Proteomes" id="UP000014316">
    <property type="component" value="Unassembled WGS sequence"/>
</dbReference>
<keyword evidence="7 9" id="KW-1133">Transmembrane helix</keyword>
<feature type="domain" description="ABC transmembrane type-1" evidence="11">
    <location>
        <begin position="1"/>
        <end position="279"/>
    </location>
</feature>
<dbReference type="InterPro" id="IPR011527">
    <property type="entry name" value="ABC1_TM_dom"/>
</dbReference>
<dbReference type="PROSITE" id="PS00211">
    <property type="entry name" value="ABC_TRANSPORTER_1"/>
    <property type="match status" value="1"/>
</dbReference>
<evidence type="ECO:0000313" key="12">
    <source>
        <dbReference type="EMBL" id="EPC48723.1"/>
    </source>
</evidence>
<keyword evidence="3" id="KW-1003">Cell membrane</keyword>
<keyword evidence="2" id="KW-0813">Transport</keyword>
<protein>
    <submittedName>
        <fullName evidence="12">ABC superfamily ATP binding cassette transporter,APTase and permease protein</fullName>
    </submittedName>
</protein>
<dbReference type="PROSITE" id="PS50893">
    <property type="entry name" value="ABC_TRANSPORTER_2"/>
    <property type="match status" value="1"/>
</dbReference>
<dbReference type="InterPro" id="IPR003439">
    <property type="entry name" value="ABC_transporter-like_ATP-bd"/>
</dbReference>
<keyword evidence="6" id="KW-0067">ATP-binding</keyword>
<dbReference type="PROSITE" id="PS50929">
    <property type="entry name" value="ABC_TM1F"/>
    <property type="match status" value="2"/>
</dbReference>
<evidence type="ECO:0000256" key="3">
    <source>
        <dbReference type="ARBA" id="ARBA00022475"/>
    </source>
</evidence>
<evidence type="ECO:0000256" key="1">
    <source>
        <dbReference type="ARBA" id="ARBA00004651"/>
    </source>
</evidence>
<dbReference type="PANTHER" id="PTHR43394:SF1">
    <property type="entry name" value="ATP-BINDING CASSETTE SUB-FAMILY B MEMBER 10, MITOCHONDRIAL"/>
    <property type="match status" value="1"/>
</dbReference>
<dbReference type="EMBL" id="ANJW01000981">
    <property type="protein sequence ID" value="EPC48723.1"/>
    <property type="molecule type" value="Genomic_DNA"/>
</dbReference>
<dbReference type="Pfam" id="PF00664">
    <property type="entry name" value="ABC_membrane"/>
    <property type="match status" value="2"/>
</dbReference>
<comment type="subcellular location">
    <subcellularLocation>
        <location evidence="1">Cell membrane</location>
        <topology evidence="1">Multi-pass membrane protein</topology>
    </subcellularLocation>
</comment>
<dbReference type="SMART" id="SM00382">
    <property type="entry name" value="AAA"/>
    <property type="match status" value="1"/>
</dbReference>
<dbReference type="InterPro" id="IPR039421">
    <property type="entry name" value="Type_1_exporter"/>
</dbReference>
<dbReference type="GO" id="GO:0015421">
    <property type="term" value="F:ABC-type oligopeptide transporter activity"/>
    <property type="evidence" value="ECO:0007669"/>
    <property type="project" value="TreeGrafter"/>
</dbReference>
<feature type="transmembrane region" description="Helical" evidence="9">
    <location>
        <begin position="114"/>
        <end position="132"/>
    </location>
</feature>
<gene>
    <name evidence="12" type="ORF">Lpp123_16615</name>
</gene>
<feature type="transmembrane region" description="Helical" evidence="9">
    <location>
        <begin position="213"/>
        <end position="238"/>
    </location>
</feature>
<feature type="transmembrane region" description="Helical" evidence="9">
    <location>
        <begin position="138"/>
        <end position="155"/>
    </location>
</feature>
<evidence type="ECO:0000256" key="2">
    <source>
        <dbReference type="ARBA" id="ARBA00022448"/>
    </source>
</evidence>
<dbReference type="Pfam" id="PF00005">
    <property type="entry name" value="ABC_tran"/>
    <property type="match status" value="1"/>
</dbReference>
<keyword evidence="5" id="KW-0547">Nucleotide-binding</keyword>
<evidence type="ECO:0000256" key="8">
    <source>
        <dbReference type="ARBA" id="ARBA00023136"/>
    </source>
</evidence>
<evidence type="ECO:0000259" key="10">
    <source>
        <dbReference type="PROSITE" id="PS50893"/>
    </source>
</evidence>
<dbReference type="InterPro" id="IPR017871">
    <property type="entry name" value="ABC_transporter-like_CS"/>
</dbReference>
<dbReference type="Gene3D" id="1.20.1560.10">
    <property type="entry name" value="ABC transporter type 1, transmembrane domain"/>
    <property type="match status" value="2"/>
</dbReference>
<accession>A0A829GBP7</accession>
<feature type="transmembrane region" description="Helical" evidence="9">
    <location>
        <begin position="589"/>
        <end position="606"/>
    </location>
</feature>
<sequence>APLAIMGEALLDLQQPTLMASIVDVGLAKKDMTYVWHTAILMAVIAIAAFALGAICNAFSSYAALKMGQNLRTHLLAISLADRDPQALKPETLITRITNDVTQMQTLVSMLTRGLVRSPMLLFGGIVMSIIVSPRLSWIILIALPILAIYIYVIVRRSLPLYTAMQGQVDVMNRIMSENLTGAKTIKAYVLEDHQLTQFNTENRNLQTISQRAVLATVTLAPLIMLVLNLAVVAALAYGGNLAISRTITTGEIMAFVNYMIQITTAMTNTVNLITTFSRAITSSARVNAVLAEEAGTEASGTLPAPAGSTIQFEHVNFGFSQSRPILDDINLTVPSGQWLGIIGSTGSGKTTLIALLTRLYEHYQGNITVGGTDIQQITLPALHKKITVALQDSLLFSGTVAHNLSYGAPQATPTQLASGVAIARATEFVGTNYDTPVEEAGKNFSGGQRQRLNLARAIIPDPDILVMDDATSAVDQETNTEIQDALVKARRNRTTIIISQRVPNIMDCDQIIVMQNGQITARGTHTSWSKVRHFTRNWFKPNWEVTTLINLNGRRGPRNLHPEKVTLVDWKQTVRRIWGYLDTDRRKLLIVFGLTLFTTLATIVGNRVNGIVVDQFITKGRLRELFIVSGLLAGMYFLSSIFTYFQTSITTKVAQRTSAAIRHDLFAKMQRLPMRYFDTHDNGDIMSRLTNDVDNINTALMQTFVQLYTGIISVVGMGIAMLLLSPLLTGIVVLASVATFFTREPQHAS</sequence>
<dbReference type="GO" id="GO:0005524">
    <property type="term" value="F:ATP binding"/>
    <property type="evidence" value="ECO:0007669"/>
    <property type="project" value="UniProtKB-KW"/>
</dbReference>
<keyword evidence="8 9" id="KW-0472">Membrane</keyword>
<dbReference type="Gene3D" id="3.40.50.300">
    <property type="entry name" value="P-loop containing nucleotide triphosphate hydrolases"/>
    <property type="match status" value="1"/>
</dbReference>
<feature type="transmembrane region" description="Helical" evidence="9">
    <location>
        <begin position="712"/>
        <end position="742"/>
    </location>
</feature>
<feature type="domain" description="ABC transmembrane type-1" evidence="11">
    <location>
        <begin position="590"/>
        <end position="742"/>
    </location>
</feature>
<dbReference type="FunFam" id="3.40.50.300:FF:000221">
    <property type="entry name" value="Multidrug ABC transporter ATP-binding protein"/>
    <property type="match status" value="1"/>
</dbReference>
<feature type="transmembrane region" description="Helical" evidence="9">
    <location>
        <begin position="626"/>
        <end position="646"/>
    </location>
</feature>
<dbReference type="InterPro" id="IPR003593">
    <property type="entry name" value="AAA+_ATPase"/>
</dbReference>
<evidence type="ECO:0000256" key="4">
    <source>
        <dbReference type="ARBA" id="ARBA00022692"/>
    </source>
</evidence>